<evidence type="ECO:0000259" key="7">
    <source>
        <dbReference type="Pfam" id="PF23727"/>
    </source>
</evidence>
<dbReference type="OrthoDB" id="9941159at2759"/>
<dbReference type="PANTHER" id="PTHR21419:SF25">
    <property type="entry name" value="PROTEIN FAM234B"/>
    <property type="match status" value="1"/>
</dbReference>
<dbReference type="InterPro" id="IPR015943">
    <property type="entry name" value="WD40/YVTN_repeat-like_dom_sf"/>
</dbReference>
<name>A0A6P8FXH6_CLUHA</name>
<dbReference type="InterPro" id="IPR045232">
    <property type="entry name" value="FAM234"/>
</dbReference>
<protein>
    <submittedName>
        <fullName evidence="9">Protein FAM234B isoform X1</fullName>
    </submittedName>
</protein>
<keyword evidence="8" id="KW-1185">Reference proteome</keyword>
<proteinExistence type="predicted"/>
<gene>
    <name evidence="9" type="primary">fam234b</name>
</gene>
<sequence>MAAALSRALKLPGKKGSELGEYDPLTQADSEDDSEEDDLVLNYPRNGLGRSNNMGTGTSDSRSSRGSRFIQEQGVEEDEEEEEDEWRERHRGKIRQETEDGESRQYWSQREMGRDATSDDGEAMRSTGGVGMGSECDPEGKKARMKGALRNAAFLVPLCSAMIVVLLCAFLLPCQQGDPDSWERELGGDAGGVSSLPLALWDLDNDGIEDILIGVTQLSNDSQGSSSQVISKEYSVVALSATSGTMLWRRPLREPVMSVQCGLQTGPALSGAAAHPVDGAHWGPQAQSPPLQSDPVCLLVGSSHLTAINGTSGKTLWSATPGDIESPAVSLPDVDGDSVPDLLIVTLPEDHVSDLSLVLLSARKGTQIGHPVTFNLTAQGKLIGPLLHETRVGAYYILFGLGTVEAVSLRDIYLKASGEKAIDPKLRVKDPQWEMLMKTNSSSLIHISSGTEQVRFLLPLVAGLCNNHNNLDALSSMNSSQSDWVVVCESRLAVLKEKDTLTVWTLNSSAIHSRPSPGQFNGDGIPDVLIQLSAAAGVRKVQIIDGANGHSLWEAEFVCPRLVLEGSSVMTTSGQSVFLFWAGDPLRPQRNITKQVSTASTPTDPVVRKLFMLHPTYPTILLELASTTDTVLSAAVSYEEQWKDAAYITVFSRPTSGLGPGTRVVKSLSLKAAIAGGLIRRLGEESKAGGPVRPGPFEIKKFFKQLPFKHQ</sequence>
<dbReference type="KEGG" id="char:105898748"/>
<organism evidence="8 9">
    <name type="scientific">Clupea harengus</name>
    <name type="common">Atlantic herring</name>
    <dbReference type="NCBI Taxonomy" id="7950"/>
    <lineage>
        <taxon>Eukaryota</taxon>
        <taxon>Metazoa</taxon>
        <taxon>Chordata</taxon>
        <taxon>Craniata</taxon>
        <taxon>Vertebrata</taxon>
        <taxon>Euteleostomi</taxon>
        <taxon>Actinopterygii</taxon>
        <taxon>Neopterygii</taxon>
        <taxon>Teleostei</taxon>
        <taxon>Clupei</taxon>
        <taxon>Clupeiformes</taxon>
        <taxon>Clupeoidei</taxon>
        <taxon>Clupeidae</taxon>
        <taxon>Clupea</taxon>
    </lineage>
</organism>
<feature type="region of interest" description="Disordered" evidence="5">
    <location>
        <begin position="1"/>
        <end position="140"/>
    </location>
</feature>
<keyword evidence="4 6" id="KW-0472">Membrane</keyword>
<evidence type="ECO:0000256" key="5">
    <source>
        <dbReference type="SAM" id="MobiDB-lite"/>
    </source>
</evidence>
<dbReference type="GO" id="GO:0016020">
    <property type="term" value="C:membrane"/>
    <property type="evidence" value="ECO:0007669"/>
    <property type="project" value="UniProtKB-SubCell"/>
</dbReference>
<feature type="compositionally biased region" description="Acidic residues" evidence="5">
    <location>
        <begin position="29"/>
        <end position="39"/>
    </location>
</feature>
<evidence type="ECO:0000256" key="6">
    <source>
        <dbReference type="SAM" id="Phobius"/>
    </source>
</evidence>
<evidence type="ECO:0000313" key="8">
    <source>
        <dbReference type="Proteomes" id="UP000515152"/>
    </source>
</evidence>
<feature type="compositionally biased region" description="Acidic residues" evidence="5">
    <location>
        <begin position="74"/>
        <end position="85"/>
    </location>
</feature>
<evidence type="ECO:0000256" key="2">
    <source>
        <dbReference type="ARBA" id="ARBA00022692"/>
    </source>
</evidence>
<dbReference type="CTD" id="57613"/>
<evidence type="ECO:0000256" key="1">
    <source>
        <dbReference type="ARBA" id="ARBA00004167"/>
    </source>
</evidence>
<comment type="subcellular location">
    <subcellularLocation>
        <location evidence="1">Membrane</location>
        <topology evidence="1">Single-pass membrane protein</topology>
    </subcellularLocation>
</comment>
<keyword evidence="3 6" id="KW-1133">Transmembrane helix</keyword>
<dbReference type="Gene3D" id="2.130.10.10">
    <property type="entry name" value="YVTN repeat-like/Quinoprotein amine dehydrogenase"/>
    <property type="match status" value="1"/>
</dbReference>
<dbReference type="Proteomes" id="UP000515152">
    <property type="component" value="Chromosome 1"/>
</dbReference>
<feature type="compositionally biased region" description="Low complexity" evidence="5">
    <location>
        <begin position="55"/>
        <end position="68"/>
    </location>
</feature>
<evidence type="ECO:0000256" key="3">
    <source>
        <dbReference type="ARBA" id="ARBA00022989"/>
    </source>
</evidence>
<dbReference type="PANTHER" id="PTHR21419">
    <property type="match status" value="1"/>
</dbReference>
<dbReference type="SUPFAM" id="SSF69318">
    <property type="entry name" value="Integrin alpha N-terminal domain"/>
    <property type="match status" value="1"/>
</dbReference>
<dbReference type="Pfam" id="PF23727">
    <property type="entry name" value="Beta-prop_FAM234A_B"/>
    <property type="match status" value="1"/>
</dbReference>
<keyword evidence="2 6" id="KW-0812">Transmembrane</keyword>
<feature type="domain" description="FAM234A/B beta-propeller" evidence="7">
    <location>
        <begin position="293"/>
        <end position="687"/>
    </location>
</feature>
<evidence type="ECO:0000313" key="9">
    <source>
        <dbReference type="RefSeq" id="XP_031428196.1"/>
    </source>
</evidence>
<feature type="transmembrane region" description="Helical" evidence="6">
    <location>
        <begin position="152"/>
        <end position="172"/>
    </location>
</feature>
<dbReference type="InterPro" id="IPR028994">
    <property type="entry name" value="Integrin_alpha_N"/>
</dbReference>
<reference evidence="9" key="1">
    <citation type="submission" date="2025-08" db="UniProtKB">
        <authorList>
            <consortium name="RefSeq"/>
        </authorList>
    </citation>
    <scope>IDENTIFICATION</scope>
</reference>
<feature type="compositionally biased region" description="Basic and acidic residues" evidence="5">
    <location>
        <begin position="94"/>
        <end position="103"/>
    </location>
</feature>
<dbReference type="AlphaFoldDB" id="A0A6P8FXH6"/>
<evidence type="ECO:0000256" key="4">
    <source>
        <dbReference type="ARBA" id="ARBA00023136"/>
    </source>
</evidence>
<dbReference type="InterPro" id="IPR055409">
    <property type="entry name" value="Beta-prop_FAM234A_B"/>
</dbReference>
<dbReference type="RefSeq" id="XP_031428196.1">
    <property type="nucleotide sequence ID" value="XM_031572336.2"/>
</dbReference>
<dbReference type="GeneID" id="105898748"/>
<accession>A0A6P8FXH6</accession>